<dbReference type="InterPro" id="IPR001647">
    <property type="entry name" value="HTH_TetR"/>
</dbReference>
<reference evidence="6 7" key="1">
    <citation type="journal article" date="2019" name="Int. J. Syst. Evol. Microbiol.">
        <title>Rufibacter sediminis sp. nov., isolated from freshwater lake sediment.</title>
        <authorList>
            <person name="Qu J.H."/>
            <person name="Zhang L.J."/>
            <person name="Fu Y.H."/>
            <person name="Li H.F."/>
        </authorList>
    </citation>
    <scope>NUCLEOTIDE SEQUENCE [LARGE SCALE GENOMIC DNA]</scope>
    <source>
        <strain evidence="6 7">H-1</strain>
    </source>
</reference>
<evidence type="ECO:0000256" key="3">
    <source>
        <dbReference type="ARBA" id="ARBA00023125"/>
    </source>
</evidence>
<dbReference type="PANTHER" id="PTHR30055:SF175">
    <property type="entry name" value="HTH-TYPE TRANSCRIPTIONAL REPRESSOR KSTR2"/>
    <property type="match status" value="1"/>
</dbReference>
<proteinExistence type="predicted"/>
<evidence type="ECO:0000256" key="4">
    <source>
        <dbReference type="ARBA" id="ARBA00023163"/>
    </source>
</evidence>
<dbReference type="Gene3D" id="1.10.10.60">
    <property type="entry name" value="Homeodomain-like"/>
    <property type="match status" value="1"/>
</dbReference>
<accession>A0ABR6VWC1</accession>
<evidence type="ECO:0000313" key="6">
    <source>
        <dbReference type="EMBL" id="MBC3541245.1"/>
    </source>
</evidence>
<dbReference type="Gene3D" id="1.10.357.10">
    <property type="entry name" value="Tetracycline Repressor, domain 2"/>
    <property type="match status" value="1"/>
</dbReference>
<dbReference type="SUPFAM" id="SSF48498">
    <property type="entry name" value="Tetracyclin repressor-like, C-terminal domain"/>
    <property type="match status" value="1"/>
</dbReference>
<keyword evidence="2" id="KW-0805">Transcription regulation</keyword>
<dbReference type="InterPro" id="IPR050109">
    <property type="entry name" value="HTH-type_TetR-like_transc_reg"/>
</dbReference>
<organism evidence="6 7">
    <name type="scientific">Rufibacter sediminis</name>
    <dbReference type="NCBI Taxonomy" id="2762756"/>
    <lineage>
        <taxon>Bacteria</taxon>
        <taxon>Pseudomonadati</taxon>
        <taxon>Bacteroidota</taxon>
        <taxon>Cytophagia</taxon>
        <taxon>Cytophagales</taxon>
        <taxon>Hymenobacteraceae</taxon>
        <taxon>Rufibacter</taxon>
    </lineage>
</organism>
<evidence type="ECO:0000256" key="2">
    <source>
        <dbReference type="ARBA" id="ARBA00023015"/>
    </source>
</evidence>
<name>A0ABR6VWC1_9BACT</name>
<protein>
    <submittedName>
        <fullName evidence="6">TetR/AcrR family transcriptional regulator</fullName>
    </submittedName>
</protein>
<evidence type="ECO:0000313" key="7">
    <source>
        <dbReference type="Proteomes" id="UP000659698"/>
    </source>
</evidence>
<comment type="caution">
    <text evidence="6">The sequence shown here is derived from an EMBL/GenBank/DDBJ whole genome shotgun (WGS) entry which is preliminary data.</text>
</comment>
<dbReference type="InterPro" id="IPR036271">
    <property type="entry name" value="Tet_transcr_reg_TetR-rel_C_sf"/>
</dbReference>
<gene>
    <name evidence="6" type="ORF">H7U12_16240</name>
</gene>
<keyword evidence="7" id="KW-1185">Reference proteome</keyword>
<dbReference type="PANTHER" id="PTHR30055">
    <property type="entry name" value="HTH-TYPE TRANSCRIPTIONAL REGULATOR RUTR"/>
    <property type="match status" value="1"/>
</dbReference>
<evidence type="ECO:0000256" key="1">
    <source>
        <dbReference type="ARBA" id="ARBA00022491"/>
    </source>
</evidence>
<evidence type="ECO:0000259" key="5">
    <source>
        <dbReference type="Pfam" id="PF00440"/>
    </source>
</evidence>
<sequence length="204" mass="23361">MSFRETILNEALVIFEQKGIEAISTEELLELLDISRGTLHGIAATKRDLVQHCINHSLKVRQAEVEQTMAATNHPLEAFLQLLQLSVEEVRSFCPAFVQDLRDYYPRSWARLELFMRALSRDYLQPLLEECIAAGYLQQDLPPEMVVRLFLNQLQGLLNPQLFPASAFDYQQLFKIVVVYHLRGCATPLGQAQIEAYTYKAMMA</sequence>
<keyword evidence="3" id="KW-0238">DNA-binding</keyword>
<dbReference type="RefSeq" id="WP_186639929.1">
    <property type="nucleotide sequence ID" value="NZ_JACOAF010000041.1"/>
</dbReference>
<keyword evidence="1" id="KW-0678">Repressor</keyword>
<dbReference type="InterPro" id="IPR009057">
    <property type="entry name" value="Homeodomain-like_sf"/>
</dbReference>
<dbReference type="EMBL" id="JACOAF010000041">
    <property type="protein sequence ID" value="MBC3541245.1"/>
    <property type="molecule type" value="Genomic_DNA"/>
</dbReference>
<feature type="domain" description="HTH tetR-type" evidence="5">
    <location>
        <begin position="7"/>
        <end position="52"/>
    </location>
</feature>
<dbReference type="Pfam" id="PF00440">
    <property type="entry name" value="TetR_N"/>
    <property type="match status" value="1"/>
</dbReference>
<dbReference type="SUPFAM" id="SSF46689">
    <property type="entry name" value="Homeodomain-like"/>
    <property type="match status" value="1"/>
</dbReference>
<keyword evidence="4" id="KW-0804">Transcription</keyword>
<dbReference type="Proteomes" id="UP000659698">
    <property type="component" value="Unassembled WGS sequence"/>
</dbReference>